<comment type="caution">
    <text evidence="8">The sequence shown here is derived from an EMBL/GenBank/DDBJ whole genome shotgun (WGS) entry which is preliminary data.</text>
</comment>
<feature type="transmembrane region" description="Helical" evidence="7">
    <location>
        <begin position="247"/>
        <end position="267"/>
    </location>
</feature>
<evidence type="ECO:0000313" key="9">
    <source>
        <dbReference type="Proteomes" id="UP001527925"/>
    </source>
</evidence>
<dbReference type="Pfam" id="PF01016">
    <property type="entry name" value="Ribosomal_L27"/>
    <property type="match status" value="1"/>
</dbReference>
<protein>
    <submittedName>
        <fullName evidence="8">Uncharacterized protein</fullName>
    </submittedName>
</protein>
<reference evidence="8 9" key="1">
    <citation type="submission" date="2023-09" db="EMBL/GenBank/DDBJ databases">
        <title>Pangenome analysis of Batrachochytrium dendrobatidis and related Chytrids.</title>
        <authorList>
            <person name="Yacoub M.N."/>
            <person name="Stajich J.E."/>
            <person name="James T.Y."/>
        </authorList>
    </citation>
    <scope>NUCLEOTIDE SEQUENCE [LARGE SCALE GENOMIC DNA]</scope>
    <source>
        <strain evidence="8 9">JEL0888</strain>
    </source>
</reference>
<keyword evidence="9" id="KW-1185">Reference proteome</keyword>
<evidence type="ECO:0000256" key="6">
    <source>
        <dbReference type="ARBA" id="ARBA00023136"/>
    </source>
</evidence>
<evidence type="ECO:0000256" key="4">
    <source>
        <dbReference type="ARBA" id="ARBA00022989"/>
    </source>
</evidence>
<feature type="transmembrane region" description="Helical" evidence="7">
    <location>
        <begin position="183"/>
        <end position="202"/>
    </location>
</feature>
<proteinExistence type="predicted"/>
<dbReference type="InterPro" id="IPR018261">
    <property type="entry name" value="Ribosomal_bL27_CS"/>
</dbReference>
<keyword evidence="6 7" id="KW-0472">Membrane</keyword>
<dbReference type="Gene3D" id="2.40.50.100">
    <property type="match status" value="1"/>
</dbReference>
<keyword evidence="4 7" id="KW-1133">Transmembrane helix</keyword>
<evidence type="ECO:0000313" key="8">
    <source>
        <dbReference type="EMBL" id="KAL2915815.1"/>
    </source>
</evidence>
<dbReference type="PANTHER" id="PTHR16133">
    <property type="entry name" value="SOLUTE CARRIER FAMILY 39 ZINC TRANSPORTER , MEMBER 9-RELATED"/>
    <property type="match status" value="1"/>
</dbReference>
<gene>
    <name evidence="8" type="ORF">HK105_204516</name>
</gene>
<dbReference type="PROSITE" id="PS00831">
    <property type="entry name" value="RIBOSOMAL_L27"/>
    <property type="match status" value="1"/>
</dbReference>
<keyword evidence="5" id="KW-0333">Golgi apparatus</keyword>
<dbReference type="Pfam" id="PF02535">
    <property type="entry name" value="Zip"/>
    <property type="match status" value="1"/>
</dbReference>
<evidence type="ECO:0000256" key="5">
    <source>
        <dbReference type="ARBA" id="ARBA00023034"/>
    </source>
</evidence>
<dbReference type="PANTHER" id="PTHR16133:SF0">
    <property type="entry name" value="ZINC_IRON REGULATED TRANSPORTER-RELATED PROTEIN 102B, ISOFORM E"/>
    <property type="match status" value="1"/>
</dbReference>
<dbReference type="PRINTS" id="PR00063">
    <property type="entry name" value="RIBOSOMALL27"/>
</dbReference>
<feature type="transmembrane region" description="Helical" evidence="7">
    <location>
        <begin position="279"/>
        <end position="301"/>
    </location>
</feature>
<dbReference type="InterPro" id="IPR045891">
    <property type="entry name" value="ZIP9"/>
</dbReference>
<name>A0ABR4N8I1_9FUNG</name>
<accession>A0ABR4N8I1</accession>
<evidence type="ECO:0000256" key="2">
    <source>
        <dbReference type="ARBA" id="ARBA00004394"/>
    </source>
</evidence>
<feature type="transmembrane region" description="Helical" evidence="7">
    <location>
        <begin position="322"/>
        <end position="343"/>
    </location>
</feature>
<dbReference type="Proteomes" id="UP001527925">
    <property type="component" value="Unassembled WGS sequence"/>
</dbReference>
<evidence type="ECO:0000256" key="3">
    <source>
        <dbReference type="ARBA" id="ARBA00022692"/>
    </source>
</evidence>
<feature type="transmembrane region" description="Helical" evidence="7">
    <location>
        <begin position="6"/>
        <end position="28"/>
    </location>
</feature>
<evidence type="ECO:0000256" key="1">
    <source>
        <dbReference type="ARBA" id="ARBA00004127"/>
    </source>
</evidence>
<evidence type="ECO:0000256" key="7">
    <source>
        <dbReference type="SAM" id="Phobius"/>
    </source>
</evidence>
<dbReference type="EMBL" id="JADGIZ020000020">
    <property type="protein sequence ID" value="KAL2915815.1"/>
    <property type="molecule type" value="Genomic_DNA"/>
</dbReference>
<feature type="transmembrane region" description="Helical" evidence="7">
    <location>
        <begin position="214"/>
        <end position="235"/>
    </location>
</feature>
<dbReference type="InterPro" id="IPR001684">
    <property type="entry name" value="Ribosomal_bL27"/>
</dbReference>
<organism evidence="8 9">
    <name type="scientific">Polyrhizophydium stewartii</name>
    <dbReference type="NCBI Taxonomy" id="2732419"/>
    <lineage>
        <taxon>Eukaryota</taxon>
        <taxon>Fungi</taxon>
        <taxon>Fungi incertae sedis</taxon>
        <taxon>Chytridiomycota</taxon>
        <taxon>Chytridiomycota incertae sedis</taxon>
        <taxon>Chytridiomycetes</taxon>
        <taxon>Rhizophydiales</taxon>
        <taxon>Rhizophydiales incertae sedis</taxon>
        <taxon>Polyrhizophydium</taxon>
    </lineage>
</organism>
<dbReference type="InterPro" id="IPR003689">
    <property type="entry name" value="ZIP"/>
</dbReference>
<feature type="transmembrane region" description="Helical" evidence="7">
    <location>
        <begin position="35"/>
        <end position="55"/>
    </location>
</feature>
<comment type="subcellular location">
    <subcellularLocation>
        <location evidence="1">Endomembrane system</location>
        <topology evidence="1">Multi-pass membrane protein</topology>
    </subcellularLocation>
    <subcellularLocation>
        <location evidence="2">Golgi apparatus membrane</location>
    </subcellularLocation>
</comment>
<sequence>MGSLLWLLVLSVSMLTGSFMAGNLPLAISLSAERLRLVSTFGSGLLVGTALVVIIPEGVDTLYSANAALSAAPGSALAPGDQHAAPASTARATPGAFVGLAASSGLADAMAPVLVREGGHDHDHDHGPGEAIEPHKLIGPALIFGFMFMFFIDQISAHSHPHGSSRIAVSDLRDQALFTKKKVSATIGLVVHAAADGIALGAASSSNTESLELIVFLAIMLHKAPSAFGLCTFLMQEGYSRREIRSHLLVFSAAAPLAAIVTFLAVTQADIASPARTQLWTGVLLLFSAGTFLYVATVHILPEIYQPPAGSHDHTHNHSEKSLSRGQIACLVAGFVTPMILAIERTALALNLVFEIANMFSRALTVLPGAWAVRAPHAVAPALAASALARCPAGAASAALGAAAVQLSQVRWATKKSGGSTTNTRTSLPKFLGFKRLHGTKVEPGNIILRQRGTQWHPGTGVGIGRDHTIYALAKGVVVLHYDLATQRRFVSINDGTLEYFPTKNEMKRRLVDSLDSEHYIGLSSKGRYDYVMEKIKELTDADEQQRKMAAESRLASRGRRRFDLVDLTLL</sequence>
<dbReference type="SUPFAM" id="SSF110324">
    <property type="entry name" value="Ribosomal L27 protein-like"/>
    <property type="match status" value="1"/>
</dbReference>
<keyword evidence="3 7" id="KW-0812">Transmembrane</keyword>